<proteinExistence type="predicted"/>
<dbReference type="InterPro" id="IPR025992">
    <property type="entry name" value="Haem-bd"/>
</dbReference>
<protein>
    <recommendedName>
        <fullName evidence="3">Haem-binding domain-containing protein</fullName>
    </recommendedName>
</protein>
<gene>
    <name evidence="4" type="ORF">MELA_00822</name>
</gene>
<feature type="domain" description="Haem-binding" evidence="3">
    <location>
        <begin position="34"/>
        <end position="161"/>
    </location>
</feature>
<keyword evidence="2" id="KW-1133">Transmembrane helix</keyword>
<dbReference type="Proteomes" id="UP000334340">
    <property type="component" value="Unassembled WGS sequence"/>
</dbReference>
<evidence type="ECO:0000313" key="4">
    <source>
        <dbReference type="EMBL" id="VUZ84449.1"/>
    </source>
</evidence>
<evidence type="ECO:0000256" key="2">
    <source>
        <dbReference type="SAM" id="Phobius"/>
    </source>
</evidence>
<organism evidence="4 5">
    <name type="scientific">Candidatus Methylomirabilis lanthanidiphila</name>
    <dbReference type="NCBI Taxonomy" id="2211376"/>
    <lineage>
        <taxon>Bacteria</taxon>
        <taxon>Candidatus Methylomirabilota</taxon>
        <taxon>Candidatus Methylomirabilia</taxon>
        <taxon>Candidatus Methylomirabilales</taxon>
        <taxon>Candidatus Methylomirabilaceae</taxon>
        <taxon>Candidatus Methylomirabilis</taxon>
    </lineage>
</organism>
<keyword evidence="2" id="KW-0812">Transmembrane</keyword>
<keyword evidence="5" id="KW-1185">Reference proteome</keyword>
<feature type="transmembrane region" description="Helical" evidence="2">
    <location>
        <begin position="24"/>
        <end position="45"/>
    </location>
</feature>
<accession>A0A564ZGK0</accession>
<feature type="region of interest" description="Disordered" evidence="1">
    <location>
        <begin position="164"/>
        <end position="192"/>
    </location>
</feature>
<name>A0A564ZGK0_9BACT</name>
<sequence length="192" mass="21541">MEEMEDEEKQASQEKKHTSWVKKVMAYVAIGEAVVIFVGIQFIPWGRATINLPVKAEPKWDSPKTRELFFRACGDCHSNQTALPWYDLIAPITWIINRDIEKGRVALNVSEWGLQENEAGEAAETVRNGSMPPTLYALSHPSARLSASDKEAFVQGLVATFGEHKGEQTSKKKPDDSLHFFPVRKDDQNAGK</sequence>
<keyword evidence="2" id="KW-0472">Membrane</keyword>
<evidence type="ECO:0000313" key="5">
    <source>
        <dbReference type="Proteomes" id="UP000334340"/>
    </source>
</evidence>
<dbReference type="SMART" id="SM01235">
    <property type="entry name" value="Haem_bd"/>
    <property type="match status" value="1"/>
</dbReference>
<dbReference type="Pfam" id="PF14376">
    <property type="entry name" value="Haem_bd"/>
    <property type="match status" value="1"/>
</dbReference>
<dbReference type="EMBL" id="CABIKM010000012">
    <property type="protein sequence ID" value="VUZ84449.1"/>
    <property type="molecule type" value="Genomic_DNA"/>
</dbReference>
<evidence type="ECO:0000256" key="1">
    <source>
        <dbReference type="SAM" id="MobiDB-lite"/>
    </source>
</evidence>
<dbReference type="AlphaFoldDB" id="A0A564ZGK0"/>
<reference evidence="4 5" key="1">
    <citation type="submission" date="2019-07" db="EMBL/GenBank/DDBJ databases">
        <authorList>
            <person name="Cremers G."/>
        </authorList>
    </citation>
    <scope>NUCLEOTIDE SEQUENCE [LARGE SCALE GENOMIC DNA]</scope>
</reference>
<evidence type="ECO:0000259" key="3">
    <source>
        <dbReference type="SMART" id="SM01235"/>
    </source>
</evidence>